<evidence type="ECO:0000256" key="1">
    <source>
        <dbReference type="ARBA" id="ARBA00004123"/>
    </source>
</evidence>
<keyword evidence="3" id="KW-0677">Repeat</keyword>
<dbReference type="PANTHER" id="PTHR22652:SF0">
    <property type="entry name" value="NUCLEOPORIN NUP43"/>
    <property type="match status" value="1"/>
</dbReference>
<dbReference type="PANTHER" id="PTHR22652">
    <property type="entry name" value="NUCLEOPORIN NUP43"/>
    <property type="match status" value="1"/>
</dbReference>
<proteinExistence type="predicted"/>
<organism evidence="6 7">
    <name type="scientific">Plasmopara halstedii</name>
    <name type="common">Downy mildew of sunflower</name>
    <dbReference type="NCBI Taxonomy" id="4781"/>
    <lineage>
        <taxon>Eukaryota</taxon>
        <taxon>Sar</taxon>
        <taxon>Stramenopiles</taxon>
        <taxon>Oomycota</taxon>
        <taxon>Peronosporomycetes</taxon>
        <taxon>Peronosporales</taxon>
        <taxon>Peronosporaceae</taxon>
        <taxon>Plasmopara</taxon>
    </lineage>
</organism>
<dbReference type="AlphaFoldDB" id="A0A0P1AV13"/>
<name>A0A0P1AV13_PLAHL</name>
<keyword evidence="4" id="KW-0539">Nucleus</keyword>
<dbReference type="GeneID" id="36397677"/>
<dbReference type="InterPro" id="IPR015943">
    <property type="entry name" value="WD40/YVTN_repeat-like_dom_sf"/>
</dbReference>
<protein>
    <submittedName>
        <fullName evidence="6">Nucleoporin</fullName>
    </submittedName>
</protein>
<dbReference type="InterPro" id="IPR001680">
    <property type="entry name" value="WD40_rpt"/>
</dbReference>
<feature type="repeat" description="WD" evidence="5">
    <location>
        <begin position="264"/>
        <end position="277"/>
    </location>
</feature>
<keyword evidence="2 5" id="KW-0853">WD repeat</keyword>
<reference evidence="7" key="1">
    <citation type="submission" date="2014-09" db="EMBL/GenBank/DDBJ databases">
        <authorList>
            <person name="Sharma Rahul"/>
            <person name="Thines Marco"/>
        </authorList>
    </citation>
    <scope>NUCLEOTIDE SEQUENCE [LARGE SCALE GENOMIC DNA]</scope>
</reference>
<dbReference type="EMBL" id="CCYD01002047">
    <property type="protein sequence ID" value="CEG46207.1"/>
    <property type="molecule type" value="Genomic_DNA"/>
</dbReference>
<dbReference type="OrthoDB" id="9890280at2759"/>
<evidence type="ECO:0000313" key="6">
    <source>
        <dbReference type="EMBL" id="CEG46207.1"/>
    </source>
</evidence>
<evidence type="ECO:0000256" key="3">
    <source>
        <dbReference type="ARBA" id="ARBA00022737"/>
    </source>
</evidence>
<evidence type="ECO:0000256" key="4">
    <source>
        <dbReference type="ARBA" id="ARBA00023242"/>
    </source>
</evidence>
<sequence length="400" mass="43589">MNATVSKHFVAEKVKALCVLRDASNASETLQENCDVLPLIATGGWDTETNHVSLHLPVRTTRSERELCSEFSRGEVDTRPCELNTLTEVVHVGDVNALQYVATRGENLLISASSAGGIFAYRVSSNAEDYTAMSNGDINKPLAAFVVPQWESVFSGTAATCLDVSEYQTSLVAASANGALAWLKLDDVATVQLFENQGKSKLPINGVKFLGRDSIVASVGSSPGSQLCVYDFSSSNKRPITTCGDYPSKIFTTLETHPTRPEVLITGSDDGSVNFWDRRRTDKPFSSETYHQKAIRALKLHYSSPQYLCTGGDDAVLNRWALNHSYNSREFPDYNGSASTQKSTVSGGYLEERGESQVQRIHIGTQPWNAMAIHPGSDTLFAGSDAQSVVIVQQMSKRIQ</sequence>
<accession>A0A0P1AV13</accession>
<dbReference type="STRING" id="4781.A0A0P1AV13"/>
<comment type="subcellular location">
    <subcellularLocation>
        <location evidence="1">Nucleus</location>
    </subcellularLocation>
</comment>
<dbReference type="SMART" id="SM00320">
    <property type="entry name" value="WD40"/>
    <property type="match status" value="4"/>
</dbReference>
<dbReference type="Gene3D" id="2.130.10.10">
    <property type="entry name" value="YVTN repeat-like/Quinoprotein amine dehydrogenase"/>
    <property type="match status" value="1"/>
</dbReference>
<dbReference type="InterPro" id="IPR036322">
    <property type="entry name" value="WD40_repeat_dom_sf"/>
</dbReference>
<dbReference type="OMA" id="HDGDVMD"/>
<evidence type="ECO:0000256" key="2">
    <source>
        <dbReference type="ARBA" id="ARBA00022574"/>
    </source>
</evidence>
<dbReference type="SUPFAM" id="SSF50978">
    <property type="entry name" value="WD40 repeat-like"/>
    <property type="match status" value="1"/>
</dbReference>
<dbReference type="GO" id="GO:0031080">
    <property type="term" value="C:nuclear pore outer ring"/>
    <property type="evidence" value="ECO:0007669"/>
    <property type="project" value="TreeGrafter"/>
</dbReference>
<evidence type="ECO:0000256" key="5">
    <source>
        <dbReference type="PROSITE-ProRule" id="PRU00221"/>
    </source>
</evidence>
<dbReference type="RefSeq" id="XP_024582576.1">
    <property type="nucleotide sequence ID" value="XM_024717038.1"/>
</dbReference>
<evidence type="ECO:0000313" key="7">
    <source>
        <dbReference type="Proteomes" id="UP000054928"/>
    </source>
</evidence>
<dbReference type="Pfam" id="PF00400">
    <property type="entry name" value="WD40"/>
    <property type="match status" value="1"/>
</dbReference>
<dbReference type="PROSITE" id="PS50082">
    <property type="entry name" value="WD_REPEATS_2"/>
    <property type="match status" value="1"/>
</dbReference>
<keyword evidence="7" id="KW-1185">Reference proteome</keyword>
<dbReference type="Proteomes" id="UP000054928">
    <property type="component" value="Unassembled WGS sequence"/>
</dbReference>